<name>A0A5R9BCC8_9MICC</name>
<dbReference type="OrthoDB" id="182039at2"/>
<dbReference type="Gene3D" id="3.90.1300.10">
    <property type="entry name" value="Amidase signature (AS) domain"/>
    <property type="match status" value="1"/>
</dbReference>
<keyword evidence="4" id="KW-0378">Hydrolase</keyword>
<reference evidence="4 5" key="1">
    <citation type="submission" date="2019-05" db="EMBL/GenBank/DDBJ databases">
        <title>Nesterenkonia sp. GY074 isolated from the Southern Atlantic Ocean.</title>
        <authorList>
            <person name="Zhang G."/>
        </authorList>
    </citation>
    <scope>NUCLEOTIDE SEQUENCE [LARGE SCALE GENOMIC DNA]</scope>
    <source>
        <strain evidence="4 5">GY074</strain>
    </source>
</reference>
<feature type="region of interest" description="Disordered" evidence="2">
    <location>
        <begin position="134"/>
        <end position="158"/>
    </location>
</feature>
<dbReference type="NCBIfam" id="NF004815">
    <property type="entry name" value="PRK06169.1"/>
    <property type="match status" value="1"/>
</dbReference>
<dbReference type="SUPFAM" id="SSF75304">
    <property type="entry name" value="Amidase signature (AS) enzymes"/>
    <property type="match status" value="1"/>
</dbReference>
<dbReference type="PANTHER" id="PTHR11895">
    <property type="entry name" value="TRANSAMIDASE"/>
    <property type="match status" value="1"/>
</dbReference>
<dbReference type="Pfam" id="PF01425">
    <property type="entry name" value="Amidase"/>
    <property type="match status" value="1"/>
</dbReference>
<protein>
    <submittedName>
        <fullName evidence="4">Amidase</fullName>
        <ecNumber evidence="4">3.5.1.4</ecNumber>
    </submittedName>
</protein>
<evidence type="ECO:0000256" key="2">
    <source>
        <dbReference type="SAM" id="MobiDB-lite"/>
    </source>
</evidence>
<dbReference type="PANTHER" id="PTHR11895:SF7">
    <property type="entry name" value="GLUTAMYL-TRNA(GLN) AMIDOTRANSFERASE SUBUNIT A, MITOCHONDRIAL"/>
    <property type="match status" value="1"/>
</dbReference>
<keyword evidence="5" id="KW-1185">Reference proteome</keyword>
<dbReference type="AlphaFoldDB" id="A0A5R9BCC8"/>
<evidence type="ECO:0000313" key="5">
    <source>
        <dbReference type="Proteomes" id="UP000310458"/>
    </source>
</evidence>
<dbReference type="InterPro" id="IPR020556">
    <property type="entry name" value="Amidase_CS"/>
</dbReference>
<accession>A0A5R9BCC8</accession>
<evidence type="ECO:0000256" key="1">
    <source>
        <dbReference type="ARBA" id="ARBA00009199"/>
    </source>
</evidence>
<dbReference type="InterPro" id="IPR000120">
    <property type="entry name" value="Amidase"/>
</dbReference>
<dbReference type="RefSeq" id="WP_138252929.1">
    <property type="nucleotide sequence ID" value="NZ_VAVZ01000017.1"/>
</dbReference>
<feature type="domain" description="Amidase" evidence="3">
    <location>
        <begin position="25"/>
        <end position="446"/>
    </location>
</feature>
<dbReference type="EC" id="3.5.1.4" evidence="4"/>
<evidence type="ECO:0000313" key="4">
    <source>
        <dbReference type="EMBL" id="TLP97448.1"/>
    </source>
</evidence>
<gene>
    <name evidence="4" type="ORF">FEF26_07540</name>
</gene>
<organism evidence="4 5">
    <name type="scientific">Nesterenkonia salmonea</name>
    <dbReference type="NCBI Taxonomy" id="1804987"/>
    <lineage>
        <taxon>Bacteria</taxon>
        <taxon>Bacillati</taxon>
        <taxon>Actinomycetota</taxon>
        <taxon>Actinomycetes</taxon>
        <taxon>Micrococcales</taxon>
        <taxon>Micrococcaceae</taxon>
        <taxon>Nesterenkonia</taxon>
    </lineage>
</organism>
<proteinExistence type="inferred from homology"/>
<comment type="caution">
    <text evidence="4">The sequence shown here is derived from an EMBL/GenBank/DDBJ whole genome shotgun (WGS) entry which is preliminary data.</text>
</comment>
<comment type="similarity">
    <text evidence="1">Belongs to the amidase family.</text>
</comment>
<dbReference type="GO" id="GO:0004040">
    <property type="term" value="F:amidase activity"/>
    <property type="evidence" value="ECO:0007669"/>
    <property type="project" value="UniProtKB-EC"/>
</dbReference>
<dbReference type="EMBL" id="VAVZ01000017">
    <property type="protein sequence ID" value="TLP97448.1"/>
    <property type="molecule type" value="Genomic_DNA"/>
</dbReference>
<dbReference type="InterPro" id="IPR023631">
    <property type="entry name" value="Amidase_dom"/>
</dbReference>
<evidence type="ECO:0000259" key="3">
    <source>
        <dbReference type="Pfam" id="PF01425"/>
    </source>
</evidence>
<dbReference type="PROSITE" id="PS00571">
    <property type="entry name" value="AMIDASES"/>
    <property type="match status" value="1"/>
</dbReference>
<dbReference type="Proteomes" id="UP000310458">
    <property type="component" value="Unassembled WGS sequence"/>
</dbReference>
<sequence length="473" mass="49337">MRDLVELTAAELLEGYAAGSFTPVDATESALRRIDECDGDLNAFVLVDRESAISSAEASAARWKAGETLGIGDGVPTSIKDMFITAGWPTLRGSTLIDDAGPWDADAPCVARLRETGAVLLGKVTTPEFAWKGTTDSERYGATGNPWDPATTAGGSSGGSSAAVGAGMGAWSVGTDAGGSVRIPAAFTGTVALKPTFGTVPMFPASPFGTLAHAGPMTRTVADAAMLMDIVSGFDSRDWAALPTPAGSFTDGLEDGIAGLRIAYSPTLGFGENAPDIDRLVRQAVGELEAMGAVVEEVDPGFADPVEAFHVLWFTGAAKVVAAYGPEALAKVDPGLREGIEQYADATAQDYLDATAVRMELGVLMGAFHQNYDLLVTPTMPITAFDRTRQAPEGWKSDLWTSWTPYTYPFNMTQQPAASVPCGVADNGLPVGLQIVAARTQDQLVLRAARAYEKASGEKFSRPVSVPAGQGTA</sequence>
<dbReference type="InterPro" id="IPR036928">
    <property type="entry name" value="AS_sf"/>
</dbReference>